<dbReference type="Gene3D" id="3.40.50.12480">
    <property type="match status" value="1"/>
</dbReference>
<dbReference type="Pfam" id="PF13306">
    <property type="entry name" value="LRR_5"/>
    <property type="match status" value="3"/>
</dbReference>
<dbReference type="EMBL" id="JQ844268">
    <property type="protein sequence ID" value="AGS53993.1"/>
    <property type="molecule type" value="Genomic_DNA"/>
</dbReference>
<dbReference type="AlphaFoldDB" id="A0A806K2J0"/>
<dbReference type="Gene3D" id="3.80.10.10">
    <property type="entry name" value="Ribonuclease Inhibitor"/>
    <property type="match status" value="1"/>
</dbReference>
<evidence type="ECO:0000256" key="1">
    <source>
        <dbReference type="SAM" id="MobiDB-lite"/>
    </source>
</evidence>
<accession>A0A806K2J0</accession>
<feature type="region of interest" description="Disordered" evidence="1">
    <location>
        <begin position="1"/>
        <end position="22"/>
    </location>
</feature>
<dbReference type="SUPFAM" id="SSF52058">
    <property type="entry name" value="L domain-like"/>
    <property type="match status" value="1"/>
</dbReference>
<feature type="compositionally biased region" description="Gly residues" evidence="1">
    <location>
        <begin position="1"/>
        <end position="11"/>
    </location>
</feature>
<dbReference type="InterPro" id="IPR053139">
    <property type="entry name" value="Surface_bspA-like"/>
</dbReference>
<dbReference type="InterPro" id="IPR026906">
    <property type="entry name" value="LRR_5"/>
</dbReference>
<reference evidence="2" key="1">
    <citation type="submission" date="2012-03" db="EMBL/GenBank/DDBJ databases">
        <title>Functional metagenomics reveals considerable lignocellulase gene clusters in the gut microbiome of a wood-feeding higher termite.</title>
        <authorList>
            <person name="Liu N."/>
        </authorList>
    </citation>
    <scope>NUCLEOTIDE SEQUENCE</scope>
</reference>
<dbReference type="PANTHER" id="PTHR45661:SF3">
    <property type="entry name" value="IG-LIKE DOMAIN-CONTAINING PROTEIN"/>
    <property type="match status" value="1"/>
</dbReference>
<name>A0A806K2J0_9BACT</name>
<dbReference type="InterPro" id="IPR032675">
    <property type="entry name" value="LRR_dom_sf"/>
</dbReference>
<sequence length="318" mass="32374">MGTEGDIGPGSGEIDDSDGGVRPALRIRTAETSTARRYGDFGYTVSGTGVTITGYTGPGGAVVIPTAINGVPVTAIGESAFEGNTGITGVTIPDSVTGIGDMAFERCTGLVSITIPDSVTGIGVGVFRSCTGLVSVTLSHNLTVIEDSAFRGCTGLVSVGLAGVIIPDSVTGIRAGAFSRCTGLTDVTIPAGVTDIGNWAFAGSYNITGITIQGPAVIGRSAFSYEDDFHGTGPALVNLRSLTIPRVTVIGEYAFFGSGLTGVTLPAGLTRIYRNAFENNASLTGVILEGRGMEAGIPFDEVWERYLAGSIGVDTSGR</sequence>
<dbReference type="PANTHER" id="PTHR45661">
    <property type="entry name" value="SURFACE ANTIGEN"/>
    <property type="match status" value="1"/>
</dbReference>
<proteinExistence type="predicted"/>
<protein>
    <submittedName>
        <fullName evidence="2">Cell surface protein</fullName>
    </submittedName>
</protein>
<organism evidence="2">
    <name type="scientific">uncultured bacterium contig00088</name>
    <dbReference type="NCBI Taxonomy" id="1181561"/>
    <lineage>
        <taxon>Bacteria</taxon>
        <taxon>environmental samples</taxon>
    </lineage>
</organism>
<evidence type="ECO:0000313" key="2">
    <source>
        <dbReference type="EMBL" id="AGS53993.1"/>
    </source>
</evidence>